<dbReference type="EMBL" id="GGEC01057006">
    <property type="protein sequence ID" value="MBX37490.1"/>
    <property type="molecule type" value="Transcribed_RNA"/>
</dbReference>
<accession>A0A2P2N4V7</accession>
<evidence type="ECO:0000313" key="2">
    <source>
        <dbReference type="EMBL" id="MBX37490.1"/>
    </source>
</evidence>
<organism evidence="2">
    <name type="scientific">Rhizophora mucronata</name>
    <name type="common">Asiatic mangrove</name>
    <dbReference type="NCBI Taxonomy" id="61149"/>
    <lineage>
        <taxon>Eukaryota</taxon>
        <taxon>Viridiplantae</taxon>
        <taxon>Streptophyta</taxon>
        <taxon>Embryophyta</taxon>
        <taxon>Tracheophyta</taxon>
        <taxon>Spermatophyta</taxon>
        <taxon>Magnoliopsida</taxon>
        <taxon>eudicotyledons</taxon>
        <taxon>Gunneridae</taxon>
        <taxon>Pentapetalae</taxon>
        <taxon>rosids</taxon>
        <taxon>fabids</taxon>
        <taxon>Malpighiales</taxon>
        <taxon>Rhizophoraceae</taxon>
        <taxon>Rhizophora</taxon>
    </lineage>
</organism>
<dbReference type="AlphaFoldDB" id="A0A2P2N4V7"/>
<protein>
    <submittedName>
        <fullName evidence="2">Uncharacterized protein</fullName>
    </submittedName>
</protein>
<reference evidence="2" key="1">
    <citation type="submission" date="2018-02" db="EMBL/GenBank/DDBJ databases">
        <title>Rhizophora mucronata_Transcriptome.</title>
        <authorList>
            <person name="Meera S.P."/>
            <person name="Sreeshan A."/>
            <person name="Augustine A."/>
        </authorList>
    </citation>
    <scope>NUCLEOTIDE SEQUENCE</scope>
    <source>
        <tissue evidence="2">Leaf</tissue>
    </source>
</reference>
<proteinExistence type="predicted"/>
<sequence length="25" mass="2673">MTAPPFSSFSRTCSTTVTVSPSRKP</sequence>
<evidence type="ECO:0000256" key="1">
    <source>
        <dbReference type="SAM" id="MobiDB-lite"/>
    </source>
</evidence>
<feature type="region of interest" description="Disordered" evidence="1">
    <location>
        <begin position="1"/>
        <end position="25"/>
    </location>
</feature>
<name>A0A2P2N4V7_RHIMU</name>